<evidence type="ECO:0000256" key="1">
    <source>
        <dbReference type="SAM" id="MobiDB-lite"/>
    </source>
</evidence>
<feature type="compositionally biased region" description="Polar residues" evidence="1">
    <location>
        <begin position="1"/>
        <end position="15"/>
    </location>
</feature>
<reference evidence="2" key="1">
    <citation type="journal article" date="2020" name="Stud. Mycol.">
        <title>101 Dothideomycetes genomes: a test case for predicting lifestyles and emergence of pathogens.</title>
        <authorList>
            <person name="Haridas S."/>
            <person name="Albert R."/>
            <person name="Binder M."/>
            <person name="Bloem J."/>
            <person name="Labutti K."/>
            <person name="Salamov A."/>
            <person name="Andreopoulos B."/>
            <person name="Baker S."/>
            <person name="Barry K."/>
            <person name="Bills G."/>
            <person name="Bluhm B."/>
            <person name="Cannon C."/>
            <person name="Castanera R."/>
            <person name="Culley D."/>
            <person name="Daum C."/>
            <person name="Ezra D."/>
            <person name="Gonzalez J."/>
            <person name="Henrissat B."/>
            <person name="Kuo A."/>
            <person name="Liang C."/>
            <person name="Lipzen A."/>
            <person name="Lutzoni F."/>
            <person name="Magnuson J."/>
            <person name="Mondo S."/>
            <person name="Nolan M."/>
            <person name="Ohm R."/>
            <person name="Pangilinan J."/>
            <person name="Park H.-J."/>
            <person name="Ramirez L."/>
            <person name="Alfaro M."/>
            <person name="Sun H."/>
            <person name="Tritt A."/>
            <person name="Yoshinaga Y."/>
            <person name="Zwiers L.-H."/>
            <person name="Turgeon B."/>
            <person name="Goodwin S."/>
            <person name="Spatafora J."/>
            <person name="Crous P."/>
            <person name="Grigoriev I."/>
        </authorList>
    </citation>
    <scope>NUCLEOTIDE SEQUENCE</scope>
    <source>
        <strain evidence="2">CBS 113818</strain>
    </source>
</reference>
<feature type="compositionally biased region" description="Polar residues" evidence="1">
    <location>
        <begin position="22"/>
        <end position="44"/>
    </location>
</feature>
<organism evidence="2 3">
    <name type="scientific">Ophiobolus disseminans</name>
    <dbReference type="NCBI Taxonomy" id="1469910"/>
    <lineage>
        <taxon>Eukaryota</taxon>
        <taxon>Fungi</taxon>
        <taxon>Dikarya</taxon>
        <taxon>Ascomycota</taxon>
        <taxon>Pezizomycotina</taxon>
        <taxon>Dothideomycetes</taxon>
        <taxon>Pleosporomycetidae</taxon>
        <taxon>Pleosporales</taxon>
        <taxon>Pleosporineae</taxon>
        <taxon>Phaeosphaeriaceae</taxon>
        <taxon>Ophiobolus</taxon>
    </lineage>
</organism>
<evidence type="ECO:0000313" key="2">
    <source>
        <dbReference type="EMBL" id="KAF2826822.1"/>
    </source>
</evidence>
<proteinExistence type="predicted"/>
<sequence>MKQQFSDTNYATTPSIIHRHPSSTTPPGHSTIQPTQSPIFTSGSALGIIHPPRRQATTLRLPRTPRFRPMGTQFIQRSLGHHVTLQVTSCTKDTACTLWDAWSLGCGDEI</sequence>
<feature type="region of interest" description="Disordered" evidence="1">
    <location>
        <begin position="1"/>
        <end position="46"/>
    </location>
</feature>
<gene>
    <name evidence="2" type="ORF">CC86DRAFT_20981</name>
</gene>
<keyword evidence="3" id="KW-1185">Reference proteome</keyword>
<name>A0A6A7A0G4_9PLEO</name>
<protein>
    <submittedName>
        <fullName evidence="2">Uncharacterized protein</fullName>
    </submittedName>
</protein>
<dbReference type="Proteomes" id="UP000799424">
    <property type="component" value="Unassembled WGS sequence"/>
</dbReference>
<dbReference type="AlphaFoldDB" id="A0A6A7A0G4"/>
<evidence type="ECO:0000313" key="3">
    <source>
        <dbReference type="Proteomes" id="UP000799424"/>
    </source>
</evidence>
<dbReference type="EMBL" id="MU006225">
    <property type="protein sequence ID" value="KAF2826822.1"/>
    <property type="molecule type" value="Genomic_DNA"/>
</dbReference>
<accession>A0A6A7A0G4</accession>